<keyword evidence="3" id="KW-0804">Transcription</keyword>
<organism evidence="6 7">
    <name type="scientific">Dermacoccus nishinomiyaensis</name>
    <dbReference type="NCBI Taxonomy" id="1274"/>
    <lineage>
        <taxon>Bacteria</taxon>
        <taxon>Bacillati</taxon>
        <taxon>Actinomycetota</taxon>
        <taxon>Actinomycetes</taxon>
        <taxon>Micrococcales</taxon>
        <taxon>Dermacoccaceae</taxon>
        <taxon>Dermacoccus</taxon>
    </lineage>
</organism>
<evidence type="ECO:0000313" key="6">
    <source>
        <dbReference type="EMBL" id="AIF41024.1"/>
    </source>
</evidence>
<dbReference type="PANTHER" id="PTHR30154">
    <property type="entry name" value="LEUCINE-RESPONSIVE REGULATORY PROTEIN"/>
    <property type="match status" value="1"/>
</dbReference>
<dbReference type="PROSITE" id="PS50956">
    <property type="entry name" value="HTH_ASNC_2"/>
    <property type="match status" value="1"/>
</dbReference>
<dbReference type="InterPro" id="IPR036388">
    <property type="entry name" value="WH-like_DNA-bd_sf"/>
</dbReference>
<evidence type="ECO:0000259" key="5">
    <source>
        <dbReference type="PROSITE" id="PS50956"/>
    </source>
</evidence>
<dbReference type="Gene3D" id="1.10.10.10">
    <property type="entry name" value="Winged helix-like DNA-binding domain superfamily/Winged helix DNA-binding domain"/>
    <property type="match status" value="1"/>
</dbReference>
<feature type="region of interest" description="Disordered" evidence="4">
    <location>
        <begin position="1"/>
        <end position="42"/>
    </location>
</feature>
<sequence>MDRRSPARRGAARQTDTAPGTATTSATATSSGSPRPTSPPQLDETDRLLLLALDEDPRMTTMALAQRCGLARGTVHARLERFRERGILRLNSARVDPATLGRPMSAMVAVELDQHDISGAIDGLAQIPEVLECFAPAGETDLLVRVVARDPDDLYRVSEEIRLCPGVTRTRTSVYLRRVIPYRIDPLLREGIDEPTSARDRRG</sequence>
<dbReference type="Pfam" id="PF01037">
    <property type="entry name" value="AsnC_trans_reg"/>
    <property type="match status" value="1"/>
</dbReference>
<evidence type="ECO:0000313" key="7">
    <source>
        <dbReference type="Proteomes" id="UP000027986"/>
    </source>
</evidence>
<name>A0A075JGK6_9MICO</name>
<dbReference type="InterPro" id="IPR000485">
    <property type="entry name" value="AsnC-type_HTH_dom"/>
</dbReference>
<dbReference type="Pfam" id="PF13412">
    <property type="entry name" value="HTH_24"/>
    <property type="match status" value="1"/>
</dbReference>
<dbReference type="InterPro" id="IPR011008">
    <property type="entry name" value="Dimeric_a/b-barrel"/>
</dbReference>
<feature type="compositionally biased region" description="Low complexity" evidence="4">
    <location>
        <begin position="17"/>
        <end position="35"/>
    </location>
</feature>
<gene>
    <name evidence="6" type="ORF">HX89_08790</name>
</gene>
<evidence type="ECO:0000256" key="4">
    <source>
        <dbReference type="SAM" id="MobiDB-lite"/>
    </source>
</evidence>
<protein>
    <submittedName>
        <fullName evidence="6">AsnC family transcriptional regulator</fullName>
    </submittedName>
</protein>
<feature type="compositionally biased region" description="Basic residues" evidence="4">
    <location>
        <begin position="1"/>
        <end position="11"/>
    </location>
</feature>
<dbReference type="GO" id="GO:0043200">
    <property type="term" value="P:response to amino acid"/>
    <property type="evidence" value="ECO:0007669"/>
    <property type="project" value="TreeGrafter"/>
</dbReference>
<evidence type="ECO:0000256" key="2">
    <source>
        <dbReference type="ARBA" id="ARBA00023125"/>
    </source>
</evidence>
<dbReference type="OrthoDB" id="9809462at2"/>
<keyword evidence="7" id="KW-1185">Reference proteome</keyword>
<feature type="domain" description="HTH asnC-type" evidence="5">
    <location>
        <begin position="42"/>
        <end position="103"/>
    </location>
</feature>
<dbReference type="GeneID" id="41841237"/>
<dbReference type="GO" id="GO:0043565">
    <property type="term" value="F:sequence-specific DNA binding"/>
    <property type="evidence" value="ECO:0007669"/>
    <property type="project" value="InterPro"/>
</dbReference>
<dbReference type="AlphaFoldDB" id="A0A075JGK6"/>
<dbReference type="PANTHER" id="PTHR30154:SF34">
    <property type="entry name" value="TRANSCRIPTIONAL REGULATOR AZLB"/>
    <property type="match status" value="1"/>
</dbReference>
<dbReference type="SUPFAM" id="SSF46785">
    <property type="entry name" value="Winged helix' DNA-binding domain"/>
    <property type="match status" value="1"/>
</dbReference>
<evidence type="ECO:0000256" key="1">
    <source>
        <dbReference type="ARBA" id="ARBA00023015"/>
    </source>
</evidence>
<accession>A0A075JGK6</accession>
<dbReference type="SUPFAM" id="SSF54909">
    <property type="entry name" value="Dimeric alpha+beta barrel"/>
    <property type="match status" value="1"/>
</dbReference>
<dbReference type="Proteomes" id="UP000027986">
    <property type="component" value="Chromosome"/>
</dbReference>
<dbReference type="InterPro" id="IPR019887">
    <property type="entry name" value="Tscrpt_reg_AsnC/Lrp_C"/>
</dbReference>
<dbReference type="HOGENOM" id="CLU_091233_5_0_11"/>
<dbReference type="InterPro" id="IPR019888">
    <property type="entry name" value="Tscrpt_reg_AsnC-like"/>
</dbReference>
<proteinExistence type="predicted"/>
<dbReference type="PRINTS" id="PR00033">
    <property type="entry name" value="HTHASNC"/>
</dbReference>
<dbReference type="GO" id="GO:0005829">
    <property type="term" value="C:cytosol"/>
    <property type="evidence" value="ECO:0007669"/>
    <property type="project" value="TreeGrafter"/>
</dbReference>
<dbReference type="EMBL" id="CP008889">
    <property type="protein sequence ID" value="AIF41024.1"/>
    <property type="molecule type" value="Genomic_DNA"/>
</dbReference>
<evidence type="ECO:0000256" key="3">
    <source>
        <dbReference type="ARBA" id="ARBA00023163"/>
    </source>
</evidence>
<dbReference type="KEGG" id="dni:HX89_08790"/>
<dbReference type="eggNOG" id="COG1522">
    <property type="taxonomic scope" value="Bacteria"/>
</dbReference>
<dbReference type="Gene3D" id="3.30.70.920">
    <property type="match status" value="1"/>
</dbReference>
<dbReference type="SMART" id="SM00344">
    <property type="entry name" value="HTH_ASNC"/>
    <property type="match status" value="1"/>
</dbReference>
<keyword evidence="1" id="KW-0805">Transcription regulation</keyword>
<reference evidence="6 7" key="1">
    <citation type="submission" date="2014-07" db="EMBL/GenBank/DDBJ databases">
        <title>Genome Sequencing of Dermacoccus nishinomiyaensis.</title>
        <authorList>
            <person name="Hong K.W."/>
            <person name="Chan K.G."/>
        </authorList>
    </citation>
    <scope>NUCLEOTIDE SEQUENCE [LARGE SCALE GENOMIC DNA]</scope>
    <source>
        <strain evidence="6 7">M25</strain>
    </source>
</reference>
<dbReference type="InterPro" id="IPR036390">
    <property type="entry name" value="WH_DNA-bd_sf"/>
</dbReference>
<dbReference type="RefSeq" id="WP_038571076.1">
    <property type="nucleotide sequence ID" value="NZ_CAKZHM010000091.1"/>
</dbReference>
<keyword evidence="2" id="KW-0238">DNA-binding</keyword>